<evidence type="ECO:0000256" key="15">
    <source>
        <dbReference type="PIRSR" id="PIRSR000127-1"/>
    </source>
</evidence>
<evidence type="ECO:0000256" key="11">
    <source>
        <dbReference type="ARBA" id="ARBA00023004"/>
    </source>
</evidence>
<feature type="binding site" evidence="17">
    <location>
        <position position="163"/>
    </location>
    <ligand>
        <name>[2Fe-2S] cluster</name>
        <dbReference type="ChEBI" id="CHEBI:190135"/>
        <label>2</label>
    </ligand>
</feature>
<dbReference type="Gene3D" id="1.10.150.120">
    <property type="entry name" value="[2Fe-2S]-binding domain"/>
    <property type="match status" value="1"/>
</dbReference>
<reference evidence="20" key="2">
    <citation type="submission" date="2022-06" db="UniProtKB">
        <authorList>
            <consortium name="EnsemblMetazoa"/>
        </authorList>
    </citation>
    <scope>IDENTIFICATION</scope>
    <source>
        <strain evidence="20">p50T (Dazao)</strain>
    </source>
</reference>
<dbReference type="Pfam" id="PF00111">
    <property type="entry name" value="Fer2"/>
    <property type="match status" value="1"/>
</dbReference>
<dbReference type="FunFam" id="3.30.390.50:FF:000003">
    <property type="entry name" value="Aldehyde oxidase1"/>
    <property type="match status" value="1"/>
</dbReference>
<dbReference type="Pfam" id="PF00941">
    <property type="entry name" value="FAD_binding_5"/>
    <property type="match status" value="1"/>
</dbReference>
<dbReference type="InterPro" id="IPR036856">
    <property type="entry name" value="Ald_Oxase/Xan_DH_a/b_sf"/>
</dbReference>
<dbReference type="GeneID" id="101741112"/>
<protein>
    <submittedName>
        <fullName evidence="20">Uncharacterized protein</fullName>
    </submittedName>
</protein>
<dbReference type="Gene3D" id="3.10.20.30">
    <property type="match status" value="1"/>
</dbReference>
<feature type="binding site" evidence="16">
    <location>
        <begin position="345"/>
        <end position="349"/>
    </location>
    <ligand>
        <name>FAD</name>
        <dbReference type="ChEBI" id="CHEBI:57692"/>
    </ligand>
</feature>
<evidence type="ECO:0000256" key="3">
    <source>
        <dbReference type="ARBA" id="ARBA00006849"/>
    </source>
</evidence>
<feature type="binding site" evidence="17">
    <location>
        <position position="165"/>
    </location>
    <ligand>
        <name>[2Fe-2S] cluster</name>
        <dbReference type="ChEBI" id="CHEBI:190135"/>
        <label>2</label>
    </ligand>
</feature>
<dbReference type="RefSeq" id="XP_012547694.2">
    <property type="nucleotide sequence ID" value="XM_012692240.4"/>
</dbReference>
<dbReference type="InterPro" id="IPR036010">
    <property type="entry name" value="2Fe-2S_ferredoxin-like_sf"/>
</dbReference>
<evidence type="ECO:0000256" key="13">
    <source>
        <dbReference type="ARBA" id="ARBA00023140"/>
    </source>
</evidence>
<dbReference type="KEGG" id="bmor:101741112"/>
<keyword evidence="10" id="KW-0560">Oxidoreductase</keyword>
<keyword evidence="7 17" id="KW-0001">2Fe-2S</keyword>
<dbReference type="PANTHER" id="PTHR11908:SF132">
    <property type="entry name" value="ALDEHYDE OXIDASE 1-RELATED"/>
    <property type="match status" value="1"/>
</dbReference>
<dbReference type="Pfam" id="PF20256">
    <property type="entry name" value="MoCoBD_2"/>
    <property type="match status" value="1"/>
</dbReference>
<dbReference type="PANTHER" id="PTHR11908">
    <property type="entry name" value="XANTHINE DEHYDROGENASE"/>
    <property type="match status" value="1"/>
</dbReference>
<dbReference type="SUPFAM" id="SSF47741">
    <property type="entry name" value="CO dehydrogenase ISP C-domain like"/>
    <property type="match status" value="1"/>
</dbReference>
<dbReference type="SMART" id="SM01092">
    <property type="entry name" value="CO_deh_flav_C"/>
    <property type="match status" value="1"/>
</dbReference>
<comment type="cofactor">
    <cofactor evidence="17">
        <name>[2Fe-2S] cluster</name>
        <dbReference type="ChEBI" id="CHEBI:190135"/>
    </cofactor>
    <text evidence="17">Binds 2 [2Fe-2S] clusters.</text>
</comment>
<feature type="binding site" evidence="17">
    <location>
        <position position="130"/>
    </location>
    <ligand>
        <name>[2Fe-2S] cluster</name>
        <dbReference type="ChEBI" id="CHEBI:190135"/>
        <label>2</label>
    </ligand>
</feature>
<dbReference type="InterPro" id="IPR036683">
    <property type="entry name" value="CO_DH_flav_C_dom_sf"/>
</dbReference>
<dbReference type="GO" id="GO:0071949">
    <property type="term" value="F:FAD binding"/>
    <property type="evidence" value="ECO:0007669"/>
    <property type="project" value="InterPro"/>
</dbReference>
<dbReference type="InterPro" id="IPR046867">
    <property type="entry name" value="AldOxase/xan_DH_MoCoBD2"/>
</dbReference>
<accession>A0A8R2C725</accession>
<dbReference type="EnsemblMetazoa" id="XM_012692240.3">
    <property type="protein sequence ID" value="XP_012547694.2"/>
    <property type="gene ID" value="LOC101741112"/>
</dbReference>
<dbReference type="InterPro" id="IPR037165">
    <property type="entry name" value="AldOxase/xan_DH_Mopterin-bd_sf"/>
</dbReference>
<comment type="subcellular location">
    <subcellularLocation>
        <location evidence="2">Peroxisome</location>
    </subcellularLocation>
</comment>
<keyword evidence="9 16" id="KW-0274">FAD</keyword>
<dbReference type="Pfam" id="PF01799">
    <property type="entry name" value="Fer2_2"/>
    <property type="match status" value="1"/>
</dbReference>
<keyword evidence="5 17" id="KW-0500">Molybdenum</keyword>
<feature type="binding site" evidence="17">
    <location>
        <position position="899"/>
    </location>
    <ligand>
        <name>Mo-molybdopterin</name>
        <dbReference type="ChEBI" id="CHEBI:71302"/>
    </ligand>
    <ligandPart>
        <name>Mo</name>
        <dbReference type="ChEBI" id="CHEBI:28685"/>
    </ligandPart>
</feature>
<evidence type="ECO:0000313" key="21">
    <source>
        <dbReference type="Proteomes" id="UP000005204"/>
    </source>
</evidence>
<feature type="binding site" evidence="17">
    <location>
        <position position="90"/>
    </location>
    <ligand>
        <name>[2Fe-2S] cluster</name>
        <dbReference type="ChEBI" id="CHEBI:190135"/>
        <label>1</label>
    </ligand>
</feature>
<dbReference type="GO" id="GO:0016491">
    <property type="term" value="F:oxidoreductase activity"/>
    <property type="evidence" value="ECO:0007669"/>
    <property type="project" value="UniProtKB-KW"/>
</dbReference>
<comment type="similarity">
    <text evidence="3">Belongs to the xanthine dehydrogenase family.</text>
</comment>
<evidence type="ECO:0000256" key="10">
    <source>
        <dbReference type="ARBA" id="ARBA00023002"/>
    </source>
</evidence>
<dbReference type="PROSITE" id="PS00197">
    <property type="entry name" value="2FE2S_FER_1"/>
    <property type="match status" value="1"/>
</dbReference>
<reference evidence="21" key="1">
    <citation type="journal article" date="2008" name="Insect Biochem. Mol. Biol.">
        <title>The genome of a lepidopteran model insect, the silkworm Bombyx mori.</title>
        <authorList>
            <consortium name="International Silkworm Genome Consortium"/>
        </authorList>
    </citation>
    <scope>NUCLEOTIDE SEQUENCE [LARGE SCALE GENOMIC DNA]</scope>
    <source>
        <strain evidence="21">p50T</strain>
    </source>
</reference>
<evidence type="ECO:0000256" key="6">
    <source>
        <dbReference type="ARBA" id="ARBA00022630"/>
    </source>
</evidence>
<dbReference type="InterPro" id="IPR016169">
    <property type="entry name" value="FAD-bd_PCMH_sub2"/>
</dbReference>
<keyword evidence="13" id="KW-0576">Peroxisome</keyword>
<evidence type="ECO:0000256" key="5">
    <source>
        <dbReference type="ARBA" id="ARBA00022505"/>
    </source>
</evidence>
<dbReference type="GO" id="GO:0005777">
    <property type="term" value="C:peroxisome"/>
    <property type="evidence" value="ECO:0007669"/>
    <property type="project" value="UniProtKB-SubCell"/>
</dbReference>
<keyword evidence="12 17" id="KW-0411">Iron-sulfur</keyword>
<dbReference type="PROSITE" id="PS51085">
    <property type="entry name" value="2FE2S_FER_2"/>
    <property type="match status" value="1"/>
</dbReference>
<dbReference type="Gene3D" id="3.30.390.50">
    <property type="entry name" value="CO dehydrogenase flavoprotein, C-terminal domain"/>
    <property type="match status" value="1"/>
</dbReference>
<comment type="subunit">
    <text evidence="4">Homodimer.</text>
</comment>
<evidence type="ECO:0000256" key="16">
    <source>
        <dbReference type="PIRSR" id="PIRSR000127-2"/>
    </source>
</evidence>
<evidence type="ECO:0000256" key="12">
    <source>
        <dbReference type="ARBA" id="ARBA00023014"/>
    </source>
</evidence>
<dbReference type="InterPro" id="IPR005107">
    <property type="entry name" value="CO_DH_flav_C"/>
</dbReference>
<dbReference type="SUPFAM" id="SSF56003">
    <property type="entry name" value="Molybdenum cofactor-binding domain"/>
    <property type="match status" value="1"/>
</dbReference>
<dbReference type="Gene3D" id="3.90.1170.50">
    <property type="entry name" value="Aldehyde oxidase/xanthine dehydrogenase, a/b hammerhead"/>
    <property type="match status" value="1"/>
</dbReference>
<comment type="cofactor">
    <cofactor evidence="14">
        <name>[2Fe-2S] cluster</name>
        <dbReference type="ChEBI" id="CHEBI:190135"/>
    </cofactor>
</comment>
<feature type="binding site" evidence="16">
    <location>
        <position position="420"/>
    </location>
    <ligand>
        <name>FAD</name>
        <dbReference type="ChEBI" id="CHEBI:57692"/>
    </ligand>
</feature>
<dbReference type="PROSITE" id="PS51387">
    <property type="entry name" value="FAD_PCMH"/>
    <property type="match status" value="1"/>
</dbReference>
<dbReference type="Pfam" id="PF03450">
    <property type="entry name" value="CO_deh_flav_C"/>
    <property type="match status" value="1"/>
</dbReference>
<dbReference type="InterPro" id="IPR008274">
    <property type="entry name" value="AldOxase/xan_DH_MoCoBD1"/>
</dbReference>
<dbReference type="GO" id="GO:0051537">
    <property type="term" value="F:2 iron, 2 sulfur cluster binding"/>
    <property type="evidence" value="ECO:0007669"/>
    <property type="project" value="UniProtKB-KW"/>
</dbReference>
<dbReference type="PIRSF" id="PIRSF000127">
    <property type="entry name" value="Xanthine_DH"/>
    <property type="match status" value="1"/>
</dbReference>
<keyword evidence="8 17" id="KW-0479">Metal-binding</keyword>
<dbReference type="InterPro" id="IPR016208">
    <property type="entry name" value="Ald_Oxase/xanthine_DH-like"/>
</dbReference>
<dbReference type="InterPro" id="IPR002888">
    <property type="entry name" value="2Fe-2S-bd"/>
</dbReference>
<keyword evidence="21" id="KW-1185">Reference proteome</keyword>
<dbReference type="SUPFAM" id="SSF54665">
    <property type="entry name" value="CO dehydrogenase molybdoprotein N-domain-like"/>
    <property type="match status" value="1"/>
</dbReference>
<evidence type="ECO:0000259" key="18">
    <source>
        <dbReference type="PROSITE" id="PS51085"/>
    </source>
</evidence>
<dbReference type="SMART" id="SM01008">
    <property type="entry name" value="Ald_Xan_dh_C"/>
    <property type="match status" value="1"/>
</dbReference>
<feature type="binding site" evidence="17">
    <location>
        <position position="68"/>
    </location>
    <ligand>
        <name>[2Fe-2S] cluster</name>
        <dbReference type="ChEBI" id="CHEBI:190135"/>
        <label>1</label>
    </ligand>
</feature>
<dbReference type="Pfam" id="PF01315">
    <property type="entry name" value="Ald_Xan_dh_C"/>
    <property type="match status" value="1"/>
</dbReference>
<feature type="binding site" evidence="17">
    <location>
        <position position="60"/>
    </location>
    <ligand>
        <name>[2Fe-2S] cluster</name>
        <dbReference type="ChEBI" id="CHEBI:190135"/>
        <label>1</label>
    </ligand>
</feature>
<dbReference type="GO" id="GO:0005506">
    <property type="term" value="F:iron ion binding"/>
    <property type="evidence" value="ECO:0007669"/>
    <property type="project" value="InterPro"/>
</dbReference>
<sequence>MVDCLHLNSSKNRDARITMAKIEFTINGSLCKVDESIPRYMSLNAYIRYVCGLTGTKAMCREGGCGACIVTVRAKRYPSGKTETFSVNSCLVLVFSCHGWDIRTIESTGNRLDGYSDIQKLTACLHGTQCGYCTPGWIMHLNSLKDKNLTMAQLEKSFGCCTCRCTGFRPILEIIKSVAIDAPPKLSQRLKDIEEISTCAKKCQRKCSVKSDCSDWSLLEDSGSVTKIELDFGKYKFYKVYEIVDIFDILNREGVDSYMLVDGNTGKGIVETFEYERVLIDISDVMALKTFKVDQNLILGANVSLEDCITIFTEISKTESDFEYLDEVVKHFELIAHIPVRKIASLAGNLMYKRAYPQYRSDVFLLFECLGAEMTVQNSKGNTYTLRLEEFLHHDMQGIVIVNFMLPPLNKTTHLFKSYKIMPRSQNALAIVNAAFLMKLDSKNNVQKASIVYGNISSTFVHALHTEEYLTGKCPFSNETLQGAIKALDGELVPSDNPPEATPDCRKKLALGLFYKFMLSICPTTSTEPIYRSGANIFTRPVSEATQDYVTDSSLYPLNQPVPKLEALIQCSGEARYANDLPPQKSDVFGAFVLSTVHSGEVDKIYENEILEIEGVLAIYTAKDIPGENTFITPGLQLQTEKEETLATTIKYFGQPIAIVVAQTEELAAAVAKKVRVDYKNTKKSAPVITIDEAKKDSSRYIAGEGTLEPTSKGTDVTKIIKGVYEIEAQYHYYMEPLTCVVQPVDDMFMVYDSTQWMEMTQTAIARCLNIGQSKIVVKVPRVGGAFGGKITRNGQVAAACALVASKQNRTCRFILPLQTNMSIAGKRLPCQCEYEVGVNDDGKIQYLNATIVEDAGCCNNDNVTSYTSSSFGNCYDISGYTLNTATVLTDLPSNTFFRAPGACEGIACIEHIMEHIAFAVKKDAISVRLANMKANNTDIPEMIETLKQDVDYDKRCADIQQFNKDNRWVKRAIKINVMEFPVIYYGNFTVMISIYRMDGTVTITTGGIEMGQGANTKAAQVCANALGIPLDVIKVISHYSFVAANDVFSGSSITTESICYCILKICETFDKRFAPVKSRKPQATWLDIVKSAAEEGIELTSCYMMSDKDESLSGYSAFAVSIVEIQLDVLTGRFQMLRVDLLEDVGMSVNPAVDIGQVEGAFIQGVGYFTCEKLVYDKATGKLLTNRSLTYHVPLCQDIPIVYNVKLRHNQKNTKGVLGAKTCGEMGICTAHGITLALRECIMASRIDSGYDSTQWITIPVPYDTEAILKALDVKLEEFVFTTSD</sequence>
<keyword evidence="11 17" id="KW-0408">Iron</keyword>
<dbReference type="Proteomes" id="UP000005204">
    <property type="component" value="Unassembled WGS sequence"/>
</dbReference>
<evidence type="ECO:0000313" key="20">
    <source>
        <dbReference type="EnsemblMetazoa" id="XP_012547694.2"/>
    </source>
</evidence>
<evidence type="ECO:0000256" key="1">
    <source>
        <dbReference type="ARBA" id="ARBA00001974"/>
    </source>
</evidence>
<evidence type="ECO:0000256" key="14">
    <source>
        <dbReference type="ARBA" id="ARBA00034078"/>
    </source>
</evidence>
<feature type="domain" description="2Fe-2S ferredoxin-type" evidence="18">
    <location>
        <begin position="20"/>
        <end position="108"/>
    </location>
</feature>
<dbReference type="SUPFAM" id="SSF55447">
    <property type="entry name" value="CO dehydrogenase flavoprotein C-terminal domain-like"/>
    <property type="match status" value="1"/>
</dbReference>
<evidence type="ECO:0000256" key="4">
    <source>
        <dbReference type="ARBA" id="ARBA00011738"/>
    </source>
</evidence>
<evidence type="ECO:0000256" key="17">
    <source>
        <dbReference type="PIRSR" id="PIRSR000127-3"/>
    </source>
</evidence>
<comment type="cofactor">
    <cofactor evidence="1 16">
        <name>FAD</name>
        <dbReference type="ChEBI" id="CHEBI:57692"/>
    </cofactor>
</comment>
<dbReference type="InterPro" id="IPR036884">
    <property type="entry name" value="2Fe-2S-bd_dom_sf"/>
</dbReference>
<feature type="binding site" evidence="17">
    <location>
        <position position="133"/>
    </location>
    <ligand>
        <name>[2Fe-2S] cluster</name>
        <dbReference type="ChEBI" id="CHEBI:190135"/>
        <label>2</label>
    </ligand>
</feature>
<dbReference type="SUPFAM" id="SSF54292">
    <property type="entry name" value="2Fe-2S ferredoxin-like"/>
    <property type="match status" value="1"/>
</dbReference>
<proteinExistence type="inferred from homology"/>
<feature type="binding site" evidence="17">
    <location>
        <position position="756"/>
    </location>
    <ligand>
        <name>Mo-molybdopterin</name>
        <dbReference type="ChEBI" id="CHEBI:71302"/>
    </ligand>
    <ligandPart>
        <name>Mo</name>
        <dbReference type="ChEBI" id="CHEBI:28685"/>
    </ligandPart>
</feature>
<dbReference type="Pfam" id="PF02738">
    <property type="entry name" value="MoCoBD_1"/>
    <property type="match status" value="1"/>
</dbReference>
<evidence type="ECO:0000256" key="2">
    <source>
        <dbReference type="ARBA" id="ARBA00004275"/>
    </source>
</evidence>
<dbReference type="InterPro" id="IPR012675">
    <property type="entry name" value="Beta-grasp_dom_sf"/>
</dbReference>
<dbReference type="InterPro" id="IPR001041">
    <property type="entry name" value="2Fe-2S_ferredoxin-type"/>
</dbReference>
<dbReference type="Gene3D" id="3.30.365.10">
    <property type="entry name" value="Aldehyde oxidase/xanthine dehydrogenase, molybdopterin binding domain"/>
    <property type="match status" value="4"/>
</dbReference>
<feature type="binding site" evidence="17">
    <location>
        <position position="65"/>
    </location>
    <ligand>
        <name>[2Fe-2S] cluster</name>
        <dbReference type="ChEBI" id="CHEBI:190135"/>
        <label>1</label>
    </ligand>
</feature>
<dbReference type="SUPFAM" id="SSF56176">
    <property type="entry name" value="FAD-binding/transporter-associated domain-like"/>
    <property type="match status" value="1"/>
</dbReference>
<dbReference type="FunFam" id="3.30.365.10:FF:000001">
    <property type="entry name" value="Xanthine dehydrogenase oxidase"/>
    <property type="match status" value="1"/>
</dbReference>
<feature type="domain" description="FAD-binding PCMH-type" evidence="19">
    <location>
        <begin position="227"/>
        <end position="411"/>
    </location>
</feature>
<evidence type="ECO:0000256" key="7">
    <source>
        <dbReference type="ARBA" id="ARBA00022714"/>
    </source>
</evidence>
<dbReference type="InterPro" id="IPR002346">
    <property type="entry name" value="Mopterin_DH_FAD-bd"/>
</dbReference>
<evidence type="ECO:0000256" key="8">
    <source>
        <dbReference type="ARBA" id="ARBA00022723"/>
    </source>
</evidence>
<evidence type="ECO:0000259" key="19">
    <source>
        <dbReference type="PROSITE" id="PS51387"/>
    </source>
</evidence>
<dbReference type="InterPro" id="IPR036318">
    <property type="entry name" value="FAD-bd_PCMH-like_sf"/>
</dbReference>
<dbReference type="InterPro" id="IPR000674">
    <property type="entry name" value="Ald_Oxase/Xan_DH_a/b"/>
</dbReference>
<evidence type="ECO:0000256" key="9">
    <source>
        <dbReference type="ARBA" id="ARBA00022827"/>
    </source>
</evidence>
<feature type="binding site" evidence="17">
    <location>
        <position position="787"/>
    </location>
    <ligand>
        <name>Mo-molybdopterin</name>
        <dbReference type="ChEBI" id="CHEBI:71302"/>
    </ligand>
    <ligandPart>
        <name>Mo</name>
        <dbReference type="ChEBI" id="CHEBI:28685"/>
    </ligandPart>
</feature>
<comment type="cofactor">
    <cofactor evidence="17">
        <name>Mo-molybdopterin</name>
        <dbReference type="ChEBI" id="CHEBI:71302"/>
    </cofactor>
    <text evidence="17">Binds 1 Mo-molybdopterin (Mo-MPT) cofactor per subunit.</text>
</comment>
<dbReference type="InterPro" id="IPR016166">
    <property type="entry name" value="FAD-bd_PCMH"/>
</dbReference>
<organism evidence="20 21">
    <name type="scientific">Bombyx mori</name>
    <name type="common">Silk moth</name>
    <dbReference type="NCBI Taxonomy" id="7091"/>
    <lineage>
        <taxon>Eukaryota</taxon>
        <taxon>Metazoa</taxon>
        <taxon>Ecdysozoa</taxon>
        <taxon>Arthropoda</taxon>
        <taxon>Hexapoda</taxon>
        <taxon>Insecta</taxon>
        <taxon>Pterygota</taxon>
        <taxon>Neoptera</taxon>
        <taxon>Endopterygota</taxon>
        <taxon>Lepidoptera</taxon>
        <taxon>Glossata</taxon>
        <taxon>Ditrysia</taxon>
        <taxon>Bombycoidea</taxon>
        <taxon>Bombycidae</taxon>
        <taxon>Bombycinae</taxon>
        <taxon>Bombyx</taxon>
    </lineage>
</organism>
<dbReference type="Gene3D" id="3.30.465.10">
    <property type="match status" value="1"/>
</dbReference>
<feature type="active site" description="Proton acceptor" evidence="15">
    <location>
        <position position="1226"/>
    </location>
</feature>
<dbReference type="InterPro" id="IPR006058">
    <property type="entry name" value="2Fe2S_fd_BS"/>
</dbReference>
<name>A0A8R2C725_BOMMO</name>
<keyword evidence="6" id="KW-0285">Flavoprotein</keyword>